<evidence type="ECO:0000313" key="12">
    <source>
        <dbReference type="Proteomes" id="UP001283361"/>
    </source>
</evidence>
<comment type="cofactor">
    <cofactor evidence="1">
        <name>Fe(2+)</name>
        <dbReference type="ChEBI" id="CHEBI:29033"/>
    </cofactor>
</comment>
<dbReference type="Pfam" id="PF02668">
    <property type="entry name" value="TauD"/>
    <property type="match status" value="1"/>
</dbReference>
<evidence type="ECO:0000256" key="1">
    <source>
        <dbReference type="ARBA" id="ARBA00001954"/>
    </source>
</evidence>
<dbReference type="Gene3D" id="3.30.2020.30">
    <property type="match status" value="1"/>
</dbReference>
<dbReference type="InterPro" id="IPR038492">
    <property type="entry name" value="GBBH-like_N_sf"/>
</dbReference>
<sequence>MKSFRFLRVLSTKSFNTSKTLQIRTVSLLACNRRVGKSSTHLFNKSDIQQIQPYHLASYVSLARQPGSEPSVAAITVDTSRKNCLITWEDGFISQFHSAWLRHNCHCKACRHPNGQKLLNPSDVSSNLAIVRAVIQGTSLIVELEGMDDSHTVQIPTSFLRAHNYNPQTILDRRVQKRPEPASEIPFVSYKDIINSKDFLYRWVRHINEEGICIIQDVPLREDMVQKVVEMMGPIMPTIYGSTFDVVQTPEQINVAYSSLPIGLHQDLVYFESPPGLQLLHCLEFDDCVEGGDNIFLDVFDMADKFRVTYPDLFQTLTKVPATFQKVHYHRDYPVHLVNQKPHIKVNHLGEICAVYWAPPFEGPLAVETEHVEKYFFAYETFAKTLENAQMLRHRLRPGDLVVFNNLRMLHGRDGFQSNRGARRLKGCYLNIDMFKSHMDVLHNLEGNGRLAKRVGNQCWF</sequence>
<dbReference type="GO" id="GO:0016706">
    <property type="term" value="F:2-oxoglutarate-dependent dioxygenase activity"/>
    <property type="evidence" value="ECO:0007669"/>
    <property type="project" value="UniProtKB-ARBA"/>
</dbReference>
<dbReference type="GO" id="GO:0045329">
    <property type="term" value="P:carnitine biosynthetic process"/>
    <property type="evidence" value="ECO:0007669"/>
    <property type="project" value="UniProtKB-KW"/>
</dbReference>
<keyword evidence="4" id="KW-0479">Metal-binding</keyword>
<evidence type="ECO:0008006" key="13">
    <source>
        <dbReference type="Google" id="ProtNLM"/>
    </source>
</evidence>
<evidence type="ECO:0000256" key="8">
    <source>
        <dbReference type="ARBA" id="ARBA00023004"/>
    </source>
</evidence>
<organism evidence="11 12">
    <name type="scientific">Elysia crispata</name>
    <name type="common">lettuce slug</name>
    <dbReference type="NCBI Taxonomy" id="231223"/>
    <lineage>
        <taxon>Eukaryota</taxon>
        <taxon>Metazoa</taxon>
        <taxon>Spiralia</taxon>
        <taxon>Lophotrochozoa</taxon>
        <taxon>Mollusca</taxon>
        <taxon>Gastropoda</taxon>
        <taxon>Heterobranchia</taxon>
        <taxon>Euthyneura</taxon>
        <taxon>Panpulmonata</taxon>
        <taxon>Sacoglossa</taxon>
        <taxon>Placobranchoidea</taxon>
        <taxon>Plakobranchidae</taxon>
        <taxon>Elysia</taxon>
    </lineage>
</organism>
<evidence type="ECO:0000256" key="7">
    <source>
        <dbReference type="ARBA" id="ARBA00023002"/>
    </source>
</evidence>
<keyword evidence="5" id="KW-0124">Carnitine biosynthesis</keyword>
<dbReference type="PANTHER" id="PTHR10696">
    <property type="entry name" value="GAMMA-BUTYROBETAINE HYDROXYLASE-RELATED"/>
    <property type="match status" value="1"/>
</dbReference>
<dbReference type="Gene3D" id="3.60.130.10">
    <property type="entry name" value="Clavaminate synthase-like"/>
    <property type="match status" value="1"/>
</dbReference>
<feature type="domain" description="TauD/TfdA-like" evidence="9">
    <location>
        <begin position="191"/>
        <end position="429"/>
    </location>
</feature>
<proteinExistence type="inferred from homology"/>
<keyword evidence="6" id="KW-0223">Dioxygenase</keyword>
<keyword evidence="8" id="KW-0408">Iron</keyword>
<dbReference type="GO" id="GO:0005739">
    <property type="term" value="C:mitochondrion"/>
    <property type="evidence" value="ECO:0007669"/>
    <property type="project" value="TreeGrafter"/>
</dbReference>
<dbReference type="InterPro" id="IPR042098">
    <property type="entry name" value="TauD-like_sf"/>
</dbReference>
<dbReference type="GO" id="GO:0046872">
    <property type="term" value="F:metal ion binding"/>
    <property type="evidence" value="ECO:0007669"/>
    <property type="project" value="UniProtKB-KW"/>
</dbReference>
<dbReference type="EMBL" id="JAWDGP010007852">
    <property type="protein sequence ID" value="KAK3702638.1"/>
    <property type="molecule type" value="Genomic_DNA"/>
</dbReference>
<accession>A0AAE1CK04</accession>
<comment type="caution">
    <text evidence="11">The sequence shown here is derived from an EMBL/GenBank/DDBJ whole genome shotgun (WGS) entry which is preliminary data.</text>
</comment>
<dbReference type="Proteomes" id="UP001283361">
    <property type="component" value="Unassembled WGS sequence"/>
</dbReference>
<evidence type="ECO:0000256" key="4">
    <source>
        <dbReference type="ARBA" id="ARBA00022723"/>
    </source>
</evidence>
<dbReference type="AlphaFoldDB" id="A0AAE1CK04"/>
<evidence type="ECO:0000313" key="11">
    <source>
        <dbReference type="EMBL" id="KAK3702638.1"/>
    </source>
</evidence>
<evidence type="ECO:0000259" key="10">
    <source>
        <dbReference type="Pfam" id="PF06155"/>
    </source>
</evidence>
<evidence type="ECO:0000259" key="9">
    <source>
        <dbReference type="Pfam" id="PF02668"/>
    </source>
</evidence>
<gene>
    <name evidence="11" type="ORF">RRG08_042626</name>
</gene>
<dbReference type="InterPro" id="IPR050411">
    <property type="entry name" value="AlphaKG_dependent_hydroxylases"/>
</dbReference>
<reference evidence="11" key="1">
    <citation type="journal article" date="2023" name="G3 (Bethesda)">
        <title>A reference genome for the long-term kleptoplast-retaining sea slug Elysia crispata morphotype clarki.</title>
        <authorList>
            <person name="Eastman K.E."/>
            <person name="Pendleton A.L."/>
            <person name="Shaikh M.A."/>
            <person name="Suttiyut T."/>
            <person name="Ogas R."/>
            <person name="Tomko P."/>
            <person name="Gavelis G."/>
            <person name="Widhalm J.R."/>
            <person name="Wisecaver J.H."/>
        </authorList>
    </citation>
    <scope>NUCLEOTIDE SEQUENCE</scope>
    <source>
        <strain evidence="11">ECLA1</strain>
    </source>
</reference>
<dbReference type="PANTHER" id="PTHR10696:SF25">
    <property type="entry name" value="OXIDOREDUCTASE AIM17-RELATED"/>
    <property type="match status" value="1"/>
</dbReference>
<keyword evidence="12" id="KW-1185">Reference proteome</keyword>
<dbReference type="InterPro" id="IPR010376">
    <property type="entry name" value="GBBH-like_N"/>
</dbReference>
<name>A0AAE1CK04_9GAST</name>
<evidence type="ECO:0000256" key="5">
    <source>
        <dbReference type="ARBA" id="ARBA00022873"/>
    </source>
</evidence>
<dbReference type="InterPro" id="IPR003819">
    <property type="entry name" value="TauD/TfdA-like"/>
</dbReference>
<keyword evidence="7" id="KW-0560">Oxidoreductase</keyword>
<feature type="domain" description="Gamma-butyrobetaine hydroxylase-like N-terminal" evidence="10">
    <location>
        <begin position="77"/>
        <end position="133"/>
    </location>
</feature>
<comment type="pathway">
    <text evidence="2">Amine and polyamine biosynthesis; carnitine biosynthesis.</text>
</comment>
<evidence type="ECO:0000256" key="2">
    <source>
        <dbReference type="ARBA" id="ARBA00005022"/>
    </source>
</evidence>
<comment type="similarity">
    <text evidence="3">Belongs to the gamma-BBH/TMLD family.</text>
</comment>
<dbReference type="Pfam" id="PF06155">
    <property type="entry name" value="GBBH-like_N"/>
    <property type="match status" value="1"/>
</dbReference>
<evidence type="ECO:0000256" key="3">
    <source>
        <dbReference type="ARBA" id="ARBA00008654"/>
    </source>
</evidence>
<protein>
    <recommendedName>
        <fullName evidence="13">Gamma-butyrobetaine dioxygenase</fullName>
    </recommendedName>
</protein>
<evidence type="ECO:0000256" key="6">
    <source>
        <dbReference type="ARBA" id="ARBA00022964"/>
    </source>
</evidence>
<dbReference type="SUPFAM" id="SSF51197">
    <property type="entry name" value="Clavaminate synthase-like"/>
    <property type="match status" value="1"/>
</dbReference>